<evidence type="ECO:0000313" key="4">
    <source>
        <dbReference type="EMBL" id="TEB37111.1"/>
    </source>
</evidence>
<dbReference type="STRING" id="71717.A0A4Y7TSZ1"/>
<reference evidence="4 5" key="1">
    <citation type="journal article" date="2019" name="Nat. Ecol. Evol.">
        <title>Megaphylogeny resolves global patterns of mushroom evolution.</title>
        <authorList>
            <person name="Varga T."/>
            <person name="Krizsan K."/>
            <person name="Foldi C."/>
            <person name="Dima B."/>
            <person name="Sanchez-Garcia M."/>
            <person name="Sanchez-Ramirez S."/>
            <person name="Szollosi G.J."/>
            <person name="Szarkandi J.G."/>
            <person name="Papp V."/>
            <person name="Albert L."/>
            <person name="Andreopoulos W."/>
            <person name="Angelini C."/>
            <person name="Antonin V."/>
            <person name="Barry K.W."/>
            <person name="Bougher N.L."/>
            <person name="Buchanan P."/>
            <person name="Buyck B."/>
            <person name="Bense V."/>
            <person name="Catcheside P."/>
            <person name="Chovatia M."/>
            <person name="Cooper J."/>
            <person name="Damon W."/>
            <person name="Desjardin D."/>
            <person name="Finy P."/>
            <person name="Geml J."/>
            <person name="Haridas S."/>
            <person name="Hughes K."/>
            <person name="Justo A."/>
            <person name="Karasinski D."/>
            <person name="Kautmanova I."/>
            <person name="Kiss B."/>
            <person name="Kocsube S."/>
            <person name="Kotiranta H."/>
            <person name="LaButti K.M."/>
            <person name="Lechner B.E."/>
            <person name="Liimatainen K."/>
            <person name="Lipzen A."/>
            <person name="Lukacs Z."/>
            <person name="Mihaltcheva S."/>
            <person name="Morgado L.N."/>
            <person name="Niskanen T."/>
            <person name="Noordeloos M.E."/>
            <person name="Ohm R.A."/>
            <person name="Ortiz-Santana B."/>
            <person name="Ovrebo C."/>
            <person name="Racz N."/>
            <person name="Riley R."/>
            <person name="Savchenko A."/>
            <person name="Shiryaev A."/>
            <person name="Soop K."/>
            <person name="Spirin V."/>
            <person name="Szebenyi C."/>
            <person name="Tomsovsky M."/>
            <person name="Tulloss R.E."/>
            <person name="Uehling J."/>
            <person name="Grigoriev I.V."/>
            <person name="Vagvolgyi C."/>
            <person name="Papp T."/>
            <person name="Martin F.M."/>
            <person name="Miettinen O."/>
            <person name="Hibbett D.S."/>
            <person name="Nagy L.G."/>
        </authorList>
    </citation>
    <scope>NUCLEOTIDE SEQUENCE [LARGE SCALE GENOMIC DNA]</scope>
    <source>
        <strain evidence="4 5">FP101781</strain>
    </source>
</reference>
<sequence>MTTAVPLTKQQQATQAFLSTPLDASLTGGIIGNAHVSIKELPVKWLAIFRSRGNGYCNDVAERLKVTEVWIGKSAEDPQKLEGMTACEVEVTPDMCTAQGVVHQGVIMFLIDECSTLAMVTASAAEGRNSAPGVSCTINALYHDTALSGTTLRIVSRSLAVGHESNSARVEVWDKQNHKLIASGGQMTMPPSLPGKWMK</sequence>
<gene>
    <name evidence="4" type="ORF">FA13DRAFT_888834</name>
</gene>
<dbReference type="PANTHER" id="PTHR21660:SF1">
    <property type="entry name" value="ACYL-COENZYME A THIOESTERASE 13"/>
    <property type="match status" value="1"/>
</dbReference>
<feature type="domain" description="Thioesterase" evidence="3">
    <location>
        <begin position="99"/>
        <end position="179"/>
    </location>
</feature>
<dbReference type="EMBL" id="QPFP01000004">
    <property type="protein sequence ID" value="TEB37111.1"/>
    <property type="molecule type" value="Genomic_DNA"/>
</dbReference>
<protein>
    <recommendedName>
        <fullName evidence="3">Thioesterase domain-containing protein</fullName>
    </recommendedName>
</protein>
<dbReference type="OrthoDB" id="2831072at2759"/>
<dbReference type="InterPro" id="IPR029069">
    <property type="entry name" value="HotDog_dom_sf"/>
</dbReference>
<comment type="similarity">
    <text evidence="1">Belongs to the thioesterase PaaI family.</text>
</comment>
<dbReference type="AlphaFoldDB" id="A0A4Y7TSZ1"/>
<dbReference type="Gene3D" id="3.10.129.10">
    <property type="entry name" value="Hotdog Thioesterase"/>
    <property type="match status" value="1"/>
</dbReference>
<evidence type="ECO:0000256" key="1">
    <source>
        <dbReference type="ARBA" id="ARBA00008324"/>
    </source>
</evidence>
<accession>A0A4Y7TSZ1</accession>
<dbReference type="SUPFAM" id="SSF54637">
    <property type="entry name" value="Thioesterase/thiol ester dehydrase-isomerase"/>
    <property type="match status" value="1"/>
</dbReference>
<dbReference type="InterPro" id="IPR006683">
    <property type="entry name" value="Thioestr_dom"/>
</dbReference>
<evidence type="ECO:0000313" key="5">
    <source>
        <dbReference type="Proteomes" id="UP000298030"/>
    </source>
</evidence>
<evidence type="ECO:0000259" key="3">
    <source>
        <dbReference type="Pfam" id="PF03061"/>
    </source>
</evidence>
<evidence type="ECO:0000256" key="2">
    <source>
        <dbReference type="ARBA" id="ARBA00022801"/>
    </source>
</evidence>
<comment type="caution">
    <text evidence="4">The sequence shown here is derived from an EMBL/GenBank/DDBJ whole genome shotgun (WGS) entry which is preliminary data.</text>
</comment>
<keyword evidence="5" id="KW-1185">Reference proteome</keyword>
<organism evidence="4 5">
    <name type="scientific">Coprinellus micaceus</name>
    <name type="common">Glistening ink-cap mushroom</name>
    <name type="synonym">Coprinus micaceus</name>
    <dbReference type="NCBI Taxonomy" id="71717"/>
    <lineage>
        <taxon>Eukaryota</taxon>
        <taxon>Fungi</taxon>
        <taxon>Dikarya</taxon>
        <taxon>Basidiomycota</taxon>
        <taxon>Agaricomycotina</taxon>
        <taxon>Agaricomycetes</taxon>
        <taxon>Agaricomycetidae</taxon>
        <taxon>Agaricales</taxon>
        <taxon>Agaricineae</taxon>
        <taxon>Psathyrellaceae</taxon>
        <taxon>Coprinellus</taxon>
    </lineage>
</organism>
<dbReference type="Pfam" id="PF03061">
    <property type="entry name" value="4HBT"/>
    <property type="match status" value="1"/>
</dbReference>
<dbReference type="Proteomes" id="UP000298030">
    <property type="component" value="Unassembled WGS sequence"/>
</dbReference>
<proteinExistence type="inferred from homology"/>
<dbReference type="InterPro" id="IPR039298">
    <property type="entry name" value="ACOT13"/>
</dbReference>
<dbReference type="PANTHER" id="PTHR21660">
    <property type="entry name" value="THIOESTERASE SUPERFAMILY MEMBER-RELATED"/>
    <property type="match status" value="1"/>
</dbReference>
<dbReference type="CDD" id="cd03443">
    <property type="entry name" value="PaaI_thioesterase"/>
    <property type="match status" value="1"/>
</dbReference>
<dbReference type="GO" id="GO:0047617">
    <property type="term" value="F:fatty acyl-CoA hydrolase activity"/>
    <property type="evidence" value="ECO:0007669"/>
    <property type="project" value="InterPro"/>
</dbReference>
<name>A0A4Y7TSZ1_COPMI</name>
<keyword evidence="2" id="KW-0378">Hydrolase</keyword>